<dbReference type="AlphaFoldDB" id="A0A9D2M6B6"/>
<dbReference type="Gene3D" id="2.60.40.1180">
    <property type="entry name" value="Golgi alpha-mannosidase II"/>
    <property type="match status" value="2"/>
</dbReference>
<dbReference type="PANTHER" id="PTHR22762">
    <property type="entry name" value="ALPHA-GLUCOSIDASE"/>
    <property type="match status" value="1"/>
</dbReference>
<accession>A0A9D2M6B6</accession>
<dbReference type="InterPro" id="IPR011013">
    <property type="entry name" value="Gal_mutarotase_sf_dom"/>
</dbReference>
<dbReference type="Pfam" id="PF21365">
    <property type="entry name" value="Glyco_hydro_31_3rd"/>
    <property type="match status" value="1"/>
</dbReference>
<dbReference type="SUPFAM" id="SSF51011">
    <property type="entry name" value="Glycosyl hydrolase domain"/>
    <property type="match status" value="1"/>
</dbReference>
<dbReference type="Pfam" id="PF01055">
    <property type="entry name" value="Glyco_hydro_31_2nd"/>
    <property type="match status" value="1"/>
</dbReference>
<evidence type="ECO:0000259" key="6">
    <source>
        <dbReference type="Pfam" id="PF21365"/>
    </source>
</evidence>
<feature type="domain" description="DUF5110" evidence="5">
    <location>
        <begin position="704"/>
        <end position="759"/>
    </location>
</feature>
<name>A0A9D2M6B6_9FIRM</name>
<reference evidence="7" key="2">
    <citation type="submission" date="2021-04" db="EMBL/GenBank/DDBJ databases">
        <authorList>
            <person name="Gilroy R."/>
        </authorList>
    </citation>
    <scope>NUCLEOTIDE SEQUENCE</scope>
    <source>
        <strain evidence="7">ChiBcec8-13705</strain>
    </source>
</reference>
<dbReference type="Proteomes" id="UP000886803">
    <property type="component" value="Unassembled WGS sequence"/>
</dbReference>
<sequence>MLLHRWESYETDALGTLLHGDAADVRLVFLTPEILRIRVSFSRQFPEHSYTLVTTAWPDAFDSLLQAERRRIAPLAVPPAIGPDGCLQFDFPGGRLCVAREPFACTLYGPDGAVRYRDLPTRAYEQDWLGRVSHYSVFDEAHMHFYGFGEKNGPLDKRGRRMRMNPKDALGSDPENGDPLYKHIPFYLQVDDRSGEAVGLFYHNSYDCVFDMGQEISGYWPRYRYWQADGGDIDLFLLLGPTPADVLRQYTLLTGRSAMPRRQALGFSMTTMYYCELERNCDREIEQVVDAFAANGLPLDNFWLGSGYSAGEEDRLRYVFHWNRDRFPDPPGFVARMARRGLEVVPNLKPGLLARHPDLPNLLEQPRALVREPDGETPAVGRWWGGPGRFFDFTAPAGREAWKKLLKARILEKGIRGIWNDNCEYDGIEDRSAVCEADGLGGTMAEYKPLQSNLMGLAACEASQEVYPHERPYVISRAGYAGIQRYAQVWDGDNLTDWRSLRYNIQTIVGMGLSGVPNTGEDIGGFAGGAPDAELLLRWVQCGVFQPRFCMNSANNDNTVTQPWMYPELLPLLRQAFGLRYKLLPYLYTQLYLAHQDGTPVLRPLFWEFPQDADCYRDDSATFLFGPALLVANVVESGAAARTLYLPAGCTWYDCNDNLRAYAGGQTITVPVGPGSIPMFLRGSGVLYTSPDLRKLATDTVHNLDLLVAAETDCTAVYYEDDGHSDRFEQGDYARTDITVQAGERTTLRFVRSGQADSALQQMTVALVSKRKGAMAVLLEGRPLPRFLLPDLFAKAEAGWYYDLRDRTVRVRFAVPPSRDFTLTISCEPFDLIGMTQE</sequence>
<dbReference type="Gene3D" id="2.60.40.1760">
    <property type="entry name" value="glycosyl hydrolase (family 31)"/>
    <property type="match status" value="1"/>
</dbReference>
<dbReference type="CDD" id="cd06599">
    <property type="entry name" value="GH31_glycosidase_Aec37"/>
    <property type="match status" value="1"/>
</dbReference>
<evidence type="ECO:0000259" key="4">
    <source>
        <dbReference type="Pfam" id="PF13802"/>
    </source>
</evidence>
<dbReference type="InterPro" id="IPR013780">
    <property type="entry name" value="Glyco_hydro_b"/>
</dbReference>
<dbReference type="EMBL" id="DWYG01000079">
    <property type="protein sequence ID" value="HJB41877.1"/>
    <property type="molecule type" value="Genomic_DNA"/>
</dbReference>
<comment type="similarity">
    <text evidence="1 2">Belongs to the glycosyl hydrolase 31 family.</text>
</comment>
<dbReference type="InterPro" id="IPR033403">
    <property type="entry name" value="DUF5110"/>
</dbReference>
<dbReference type="InterPro" id="IPR025887">
    <property type="entry name" value="Glyco_hydro_31_N_dom"/>
</dbReference>
<gene>
    <name evidence="7" type="ORF">H9945_05195</name>
</gene>
<reference evidence="7" key="1">
    <citation type="journal article" date="2021" name="PeerJ">
        <title>Extensive microbial diversity within the chicken gut microbiome revealed by metagenomics and culture.</title>
        <authorList>
            <person name="Gilroy R."/>
            <person name="Ravi A."/>
            <person name="Getino M."/>
            <person name="Pursley I."/>
            <person name="Horton D.L."/>
            <person name="Alikhan N.F."/>
            <person name="Baker D."/>
            <person name="Gharbi K."/>
            <person name="Hall N."/>
            <person name="Watson M."/>
            <person name="Adriaenssens E.M."/>
            <person name="Foster-Nyarko E."/>
            <person name="Jarju S."/>
            <person name="Secka A."/>
            <person name="Antonio M."/>
            <person name="Oren A."/>
            <person name="Chaudhuri R.R."/>
            <person name="La Ragione R."/>
            <person name="Hildebrand F."/>
            <person name="Pallen M.J."/>
        </authorList>
    </citation>
    <scope>NUCLEOTIDE SEQUENCE</scope>
    <source>
        <strain evidence="7">ChiBcec8-13705</strain>
    </source>
</reference>
<evidence type="ECO:0000259" key="5">
    <source>
        <dbReference type="Pfam" id="PF17137"/>
    </source>
</evidence>
<evidence type="ECO:0000313" key="8">
    <source>
        <dbReference type="Proteomes" id="UP000886803"/>
    </source>
</evidence>
<dbReference type="Pfam" id="PF17137">
    <property type="entry name" value="DUF5110"/>
    <property type="match status" value="1"/>
</dbReference>
<comment type="caution">
    <text evidence="7">The sequence shown here is derived from an EMBL/GenBank/DDBJ whole genome shotgun (WGS) entry which is preliminary data.</text>
</comment>
<keyword evidence="2" id="KW-0326">Glycosidase</keyword>
<feature type="domain" description="Glycoside hydrolase family 31 TIM barrel" evidence="3">
    <location>
        <begin position="258"/>
        <end position="590"/>
    </location>
</feature>
<feature type="domain" description="Glycosyl hydrolase family 31 C-terminal" evidence="6">
    <location>
        <begin position="598"/>
        <end position="686"/>
    </location>
</feature>
<dbReference type="InterPro" id="IPR000322">
    <property type="entry name" value="Glyco_hydro_31_TIM"/>
</dbReference>
<dbReference type="CDD" id="cd14752">
    <property type="entry name" value="GH31_N"/>
    <property type="match status" value="1"/>
</dbReference>
<dbReference type="Gene3D" id="3.20.20.80">
    <property type="entry name" value="Glycosidases"/>
    <property type="match status" value="1"/>
</dbReference>
<evidence type="ECO:0000313" key="7">
    <source>
        <dbReference type="EMBL" id="HJB41877.1"/>
    </source>
</evidence>
<dbReference type="PANTHER" id="PTHR22762:SF165">
    <property type="entry name" value="PUTATIVE (AFU_ORTHOLOGUE AFUA_1G06560)-RELATED"/>
    <property type="match status" value="1"/>
</dbReference>
<proteinExistence type="inferred from homology"/>
<dbReference type="InterPro" id="IPR017853">
    <property type="entry name" value="GH"/>
</dbReference>
<evidence type="ECO:0000256" key="2">
    <source>
        <dbReference type="RuleBase" id="RU361185"/>
    </source>
</evidence>
<dbReference type="SUPFAM" id="SSF74650">
    <property type="entry name" value="Galactose mutarotase-like"/>
    <property type="match status" value="1"/>
</dbReference>
<protein>
    <submittedName>
        <fullName evidence="7">DUF5110 domain-containing protein</fullName>
    </submittedName>
</protein>
<dbReference type="SUPFAM" id="SSF51445">
    <property type="entry name" value="(Trans)glycosidases"/>
    <property type="match status" value="1"/>
</dbReference>
<dbReference type="GO" id="GO:0030246">
    <property type="term" value="F:carbohydrate binding"/>
    <property type="evidence" value="ECO:0007669"/>
    <property type="project" value="InterPro"/>
</dbReference>
<feature type="domain" description="Glycoside hydrolase family 31 N-terminal" evidence="4">
    <location>
        <begin position="25"/>
        <end position="211"/>
    </location>
</feature>
<dbReference type="InterPro" id="IPR048395">
    <property type="entry name" value="Glyco_hydro_31_C"/>
</dbReference>
<evidence type="ECO:0000259" key="3">
    <source>
        <dbReference type="Pfam" id="PF01055"/>
    </source>
</evidence>
<keyword evidence="2" id="KW-0378">Hydrolase</keyword>
<dbReference type="Pfam" id="PF13802">
    <property type="entry name" value="Gal_mutarotas_2"/>
    <property type="match status" value="1"/>
</dbReference>
<dbReference type="GO" id="GO:0005975">
    <property type="term" value="P:carbohydrate metabolic process"/>
    <property type="evidence" value="ECO:0007669"/>
    <property type="project" value="InterPro"/>
</dbReference>
<evidence type="ECO:0000256" key="1">
    <source>
        <dbReference type="ARBA" id="ARBA00007806"/>
    </source>
</evidence>
<organism evidence="7 8">
    <name type="scientific">Candidatus Gemmiger avicola</name>
    <dbReference type="NCBI Taxonomy" id="2838605"/>
    <lineage>
        <taxon>Bacteria</taxon>
        <taxon>Bacillati</taxon>
        <taxon>Bacillota</taxon>
        <taxon>Clostridia</taxon>
        <taxon>Eubacteriales</taxon>
        <taxon>Gemmiger</taxon>
    </lineage>
</organism>
<dbReference type="GO" id="GO:0004553">
    <property type="term" value="F:hydrolase activity, hydrolyzing O-glycosyl compounds"/>
    <property type="evidence" value="ECO:0007669"/>
    <property type="project" value="InterPro"/>
</dbReference>